<proteinExistence type="predicted"/>
<feature type="transmembrane region" description="Helical" evidence="1">
    <location>
        <begin position="45"/>
        <end position="66"/>
    </location>
</feature>
<evidence type="ECO:0000256" key="1">
    <source>
        <dbReference type="SAM" id="Phobius"/>
    </source>
</evidence>
<dbReference type="Gene3D" id="1.20.144.10">
    <property type="entry name" value="Phosphatidic acid phosphatase type 2/haloperoxidase"/>
    <property type="match status" value="1"/>
</dbReference>
<protein>
    <recommendedName>
        <fullName evidence="2">Phosphatidic acid phosphatase type 2/haloperoxidase domain-containing protein</fullName>
    </recommendedName>
</protein>
<dbReference type="InterPro" id="IPR000326">
    <property type="entry name" value="PAP2/HPO"/>
</dbReference>
<organism evidence="3 4">
    <name type="scientific">candidate division WWE3 bacterium CG_4_9_14_3_um_filter_34_6</name>
    <dbReference type="NCBI Taxonomy" id="1975079"/>
    <lineage>
        <taxon>Bacteria</taxon>
        <taxon>Katanobacteria</taxon>
    </lineage>
</organism>
<sequence>MIPYQTEFTSIYPQFAWIYPINKYLIFLLVLFVGLYIWIKFRDKFLDYLAALTISQAIVTGLKMIIKIPRPVIGYSDYSFPSGHTAIAFTSALFLIFACRTLTLKFKRAGDGKQGESEEGKVTNVIVSLLLIFTAIVVAVLRVVVKAHYPVDVFAGIILAILVTLPFRYYDVSTRRMK</sequence>
<dbReference type="SUPFAM" id="SSF48317">
    <property type="entry name" value="Acid phosphatase/Vanadium-dependent haloperoxidase"/>
    <property type="match status" value="1"/>
</dbReference>
<reference evidence="4" key="1">
    <citation type="submission" date="2017-09" db="EMBL/GenBank/DDBJ databases">
        <title>Depth-based differentiation of microbial function through sediment-hosted aquifers and enrichment of novel symbionts in the deep terrestrial subsurface.</title>
        <authorList>
            <person name="Probst A.J."/>
            <person name="Ladd B."/>
            <person name="Jarett J.K."/>
            <person name="Geller-Mcgrath D.E."/>
            <person name="Sieber C.M.K."/>
            <person name="Emerson J.B."/>
            <person name="Anantharaman K."/>
            <person name="Thomas B.C."/>
            <person name="Malmstrom R."/>
            <person name="Stieglmeier M."/>
            <person name="Klingl A."/>
            <person name="Woyke T."/>
            <person name="Ryan C.M."/>
            <person name="Banfield J.F."/>
        </authorList>
    </citation>
    <scope>NUCLEOTIDE SEQUENCE [LARGE SCALE GENOMIC DNA]</scope>
</reference>
<gene>
    <name evidence="3" type="ORF">CO178_01545</name>
</gene>
<dbReference type="PANTHER" id="PTHR14969">
    <property type="entry name" value="SPHINGOSINE-1-PHOSPHATE PHOSPHOHYDROLASE"/>
    <property type="match status" value="1"/>
</dbReference>
<evidence type="ECO:0000259" key="2">
    <source>
        <dbReference type="SMART" id="SM00014"/>
    </source>
</evidence>
<dbReference type="InterPro" id="IPR036938">
    <property type="entry name" value="PAP2/HPO_sf"/>
</dbReference>
<evidence type="ECO:0000313" key="3">
    <source>
        <dbReference type="EMBL" id="PJA40774.1"/>
    </source>
</evidence>
<feature type="transmembrane region" description="Helical" evidence="1">
    <location>
        <begin position="151"/>
        <end position="170"/>
    </location>
</feature>
<feature type="domain" description="Phosphatidic acid phosphatase type 2/haloperoxidase" evidence="2">
    <location>
        <begin position="45"/>
        <end position="168"/>
    </location>
</feature>
<dbReference type="PANTHER" id="PTHR14969:SF13">
    <property type="entry name" value="AT30094P"/>
    <property type="match status" value="1"/>
</dbReference>
<dbReference type="AlphaFoldDB" id="A0A2M7X3L6"/>
<keyword evidence="1" id="KW-0472">Membrane</keyword>
<dbReference type="Pfam" id="PF01569">
    <property type="entry name" value="PAP2"/>
    <property type="match status" value="1"/>
</dbReference>
<evidence type="ECO:0000313" key="4">
    <source>
        <dbReference type="Proteomes" id="UP000230683"/>
    </source>
</evidence>
<keyword evidence="1" id="KW-1133">Transmembrane helix</keyword>
<accession>A0A2M7X3L6</accession>
<dbReference type="SMART" id="SM00014">
    <property type="entry name" value="acidPPc"/>
    <property type="match status" value="1"/>
</dbReference>
<feature type="transmembrane region" description="Helical" evidence="1">
    <location>
        <begin position="125"/>
        <end position="145"/>
    </location>
</feature>
<keyword evidence="1" id="KW-0812">Transmembrane</keyword>
<feature type="transmembrane region" description="Helical" evidence="1">
    <location>
        <begin position="17"/>
        <end position="38"/>
    </location>
</feature>
<feature type="transmembrane region" description="Helical" evidence="1">
    <location>
        <begin position="86"/>
        <end position="104"/>
    </location>
</feature>
<dbReference type="Proteomes" id="UP000230683">
    <property type="component" value="Unassembled WGS sequence"/>
</dbReference>
<dbReference type="GO" id="GO:0042392">
    <property type="term" value="F:sphingosine-1-phosphate phosphatase activity"/>
    <property type="evidence" value="ECO:0007669"/>
    <property type="project" value="TreeGrafter"/>
</dbReference>
<name>A0A2M7X3L6_UNCKA</name>
<dbReference type="EMBL" id="PFWY01000072">
    <property type="protein sequence ID" value="PJA40774.1"/>
    <property type="molecule type" value="Genomic_DNA"/>
</dbReference>
<comment type="caution">
    <text evidence="3">The sequence shown here is derived from an EMBL/GenBank/DDBJ whole genome shotgun (WGS) entry which is preliminary data.</text>
</comment>